<proteinExistence type="predicted"/>
<dbReference type="InterPro" id="IPR054207">
    <property type="entry name" value="DUF6913"/>
</dbReference>
<keyword evidence="2" id="KW-1185">Reference proteome</keyword>
<protein>
    <submittedName>
        <fullName evidence="1">Uncharacterized protein</fullName>
    </submittedName>
</protein>
<evidence type="ECO:0000313" key="2">
    <source>
        <dbReference type="Proteomes" id="UP001501433"/>
    </source>
</evidence>
<dbReference type="EMBL" id="BAABJW010000005">
    <property type="protein sequence ID" value="GAA4818489.1"/>
    <property type="molecule type" value="Genomic_DNA"/>
</dbReference>
<reference evidence="2" key="1">
    <citation type="journal article" date="2019" name="Int. J. Syst. Evol. Microbiol.">
        <title>The Global Catalogue of Microorganisms (GCM) 10K type strain sequencing project: providing services to taxonomists for standard genome sequencing and annotation.</title>
        <authorList>
            <consortium name="The Broad Institute Genomics Platform"/>
            <consortium name="The Broad Institute Genome Sequencing Center for Infectious Disease"/>
            <person name="Wu L."/>
            <person name="Ma J."/>
        </authorList>
    </citation>
    <scope>NUCLEOTIDE SEQUENCE [LARGE SCALE GENOMIC DNA]</scope>
    <source>
        <strain evidence="2">JCM 18325</strain>
    </source>
</reference>
<organism evidence="1 2">
    <name type="scientific">Litoribaculum gwangyangense</name>
    <dbReference type="NCBI Taxonomy" id="1130722"/>
    <lineage>
        <taxon>Bacteria</taxon>
        <taxon>Pseudomonadati</taxon>
        <taxon>Bacteroidota</taxon>
        <taxon>Flavobacteriia</taxon>
        <taxon>Flavobacteriales</taxon>
        <taxon>Flavobacteriaceae</taxon>
        <taxon>Litoribaculum</taxon>
    </lineage>
</organism>
<dbReference type="Proteomes" id="UP001501433">
    <property type="component" value="Unassembled WGS sequence"/>
</dbReference>
<name>A0ABP9D048_9FLAO</name>
<dbReference type="Pfam" id="PF21857">
    <property type="entry name" value="DUF6913"/>
    <property type="match status" value="1"/>
</dbReference>
<dbReference type="RefSeq" id="WP_345278140.1">
    <property type="nucleotide sequence ID" value="NZ_BAABJW010000005.1"/>
</dbReference>
<sequence>MILKGFKEKSIKKCLNKLLSERHVNVSDSKIESLGIILNIDEVDDFELFRKFADYLKVHPNKIKIVAFSENRKDDLNSWDLCFNPKDFGWNGIIKNSELQTFLDTRFDALISYYEKEVIEIKLMTAFSKAKFKIGILQTDERLNDLILKTNVKQFDLFKDEVFKYLTILNKIKK</sequence>
<evidence type="ECO:0000313" key="1">
    <source>
        <dbReference type="EMBL" id="GAA4818489.1"/>
    </source>
</evidence>
<gene>
    <name evidence="1" type="ORF">GCM10023330_29250</name>
</gene>
<comment type="caution">
    <text evidence="1">The sequence shown here is derived from an EMBL/GenBank/DDBJ whole genome shotgun (WGS) entry which is preliminary data.</text>
</comment>
<accession>A0ABP9D048</accession>